<comment type="caution">
    <text evidence="1">The sequence shown here is derived from an EMBL/GenBank/DDBJ whole genome shotgun (WGS) entry which is preliminary data.</text>
</comment>
<evidence type="ECO:0000313" key="1">
    <source>
        <dbReference type="EMBL" id="NRF19723.1"/>
    </source>
</evidence>
<evidence type="ECO:0000313" key="2">
    <source>
        <dbReference type="Proteomes" id="UP001155820"/>
    </source>
</evidence>
<name>A0AA44EK89_9HYPH</name>
<reference evidence="1" key="1">
    <citation type="submission" date="2019-07" db="EMBL/GenBank/DDBJ databases">
        <title>FDA dAtabase for Regulatory Grade micrObial Sequences (FDA-ARGOS): Supporting development and validation of Infectious Disease Dx tests.</title>
        <authorList>
            <person name="Bachman M."/>
            <person name="Young C."/>
            <person name="Tallon L."/>
            <person name="Sadzewicz L."/>
            <person name="Vavikolanu K."/>
            <person name="Mehta A."/>
            <person name="Aluvathingal J."/>
            <person name="Nadendla S."/>
            <person name="Nandy P."/>
            <person name="Geyer C."/>
            <person name="Yan Y."/>
            <person name="Sichtig H."/>
        </authorList>
    </citation>
    <scope>NUCLEOTIDE SEQUENCE</scope>
    <source>
        <strain evidence="1">FDAARGOS_618</strain>
    </source>
</reference>
<proteinExistence type="predicted"/>
<dbReference type="EMBL" id="JABRWM010000006">
    <property type="protein sequence ID" value="NRF19723.1"/>
    <property type="molecule type" value="Genomic_DNA"/>
</dbReference>
<accession>A0AA44EK89</accession>
<organism evidence="1 2">
    <name type="scientific">Agrobacterium pusense</name>
    <dbReference type="NCBI Taxonomy" id="648995"/>
    <lineage>
        <taxon>Bacteria</taxon>
        <taxon>Pseudomonadati</taxon>
        <taxon>Pseudomonadota</taxon>
        <taxon>Alphaproteobacteria</taxon>
        <taxon>Hyphomicrobiales</taxon>
        <taxon>Rhizobiaceae</taxon>
        <taxon>Rhizobium/Agrobacterium group</taxon>
        <taxon>Agrobacterium</taxon>
    </lineage>
</organism>
<dbReference type="Proteomes" id="UP001155820">
    <property type="component" value="Unassembled WGS sequence"/>
</dbReference>
<protein>
    <submittedName>
        <fullName evidence="1">DUF1320 domain-containing protein</fullName>
    </submittedName>
</protein>
<gene>
    <name evidence="1" type="ORF">FOB26_11700</name>
</gene>
<dbReference type="AlphaFoldDB" id="A0AA44EK89"/>
<dbReference type="RefSeq" id="WP_172873609.1">
    <property type="nucleotide sequence ID" value="NZ_JABRWL010000005.1"/>
</dbReference>
<sequence>MTYIAKQGMIERGWEKELIQLTDEVNKPATTINDVTVERACQDASAFIDSYVGKLYRLPLSVVPAVLPKFAADIARYYLHGKAAEKDGPIERAYNEAHAWLKDVAKGLVGLDAEGVTPAQAGGGSVRASAPGRVFTRDSLRDY</sequence>
<keyword evidence="2" id="KW-1185">Reference proteome</keyword>
<dbReference type="Pfam" id="PF07030">
    <property type="entry name" value="Phage_Mu_Gp36"/>
    <property type="match status" value="1"/>
</dbReference>
<dbReference type="InterPro" id="IPR009752">
    <property type="entry name" value="Phage_Mu_GpJ"/>
</dbReference>